<feature type="non-terminal residue" evidence="1">
    <location>
        <position position="1"/>
    </location>
</feature>
<dbReference type="EMBL" id="CAJOBJ010061022">
    <property type="protein sequence ID" value="CAF4417801.1"/>
    <property type="molecule type" value="Genomic_DNA"/>
</dbReference>
<evidence type="ECO:0000313" key="1">
    <source>
        <dbReference type="EMBL" id="CAF1685864.1"/>
    </source>
</evidence>
<reference evidence="1" key="1">
    <citation type="submission" date="2021-02" db="EMBL/GenBank/DDBJ databases">
        <authorList>
            <person name="Nowell W R."/>
        </authorList>
    </citation>
    <scope>NUCLEOTIDE SEQUENCE</scope>
</reference>
<dbReference type="Proteomes" id="UP000681720">
    <property type="component" value="Unassembled WGS sequence"/>
</dbReference>
<protein>
    <submittedName>
        <fullName evidence="1">Uncharacterized protein</fullName>
    </submittedName>
</protein>
<sequence length="77" mass="9229">PCYPTSPNDLLLTNVPINELNEKQSIQRQLFGYYQPTTFENDHERWIHSLSQSWNIHRDILEFNFKKMLTLLETLAH</sequence>
<gene>
    <name evidence="2" type="ORF">GIL414_LOCUS30938</name>
    <name evidence="1" type="ORF">KQP761_LOCUS38509</name>
</gene>
<feature type="non-terminal residue" evidence="1">
    <location>
        <position position="77"/>
    </location>
</feature>
<organism evidence="1 3">
    <name type="scientific">Rotaria magnacalcarata</name>
    <dbReference type="NCBI Taxonomy" id="392030"/>
    <lineage>
        <taxon>Eukaryota</taxon>
        <taxon>Metazoa</taxon>
        <taxon>Spiralia</taxon>
        <taxon>Gnathifera</taxon>
        <taxon>Rotifera</taxon>
        <taxon>Eurotatoria</taxon>
        <taxon>Bdelloidea</taxon>
        <taxon>Philodinida</taxon>
        <taxon>Philodinidae</taxon>
        <taxon>Rotaria</taxon>
    </lineage>
</organism>
<accession>A0A816HDC5</accession>
<dbReference type="OrthoDB" id="10359072at2759"/>
<dbReference type="Proteomes" id="UP000663834">
    <property type="component" value="Unassembled WGS sequence"/>
</dbReference>
<comment type="caution">
    <text evidence="1">The sequence shown here is derived from an EMBL/GenBank/DDBJ whole genome shotgun (WGS) entry which is preliminary data.</text>
</comment>
<evidence type="ECO:0000313" key="3">
    <source>
        <dbReference type="Proteomes" id="UP000663834"/>
    </source>
</evidence>
<evidence type="ECO:0000313" key="2">
    <source>
        <dbReference type="EMBL" id="CAF4417801.1"/>
    </source>
</evidence>
<dbReference type="AlphaFoldDB" id="A0A816HDC5"/>
<dbReference type="EMBL" id="CAJNOW010021922">
    <property type="protein sequence ID" value="CAF1685864.1"/>
    <property type="molecule type" value="Genomic_DNA"/>
</dbReference>
<name>A0A816HDC5_9BILA</name>
<proteinExistence type="predicted"/>